<organism evidence="1 2">
    <name type="scientific">Pseudomonas synxantha</name>
    <dbReference type="NCBI Taxonomy" id="47883"/>
    <lineage>
        <taxon>Bacteria</taxon>
        <taxon>Pseudomonadati</taxon>
        <taxon>Pseudomonadota</taxon>
        <taxon>Gammaproteobacteria</taxon>
        <taxon>Pseudomonadales</taxon>
        <taxon>Pseudomonadaceae</taxon>
        <taxon>Pseudomonas</taxon>
    </lineage>
</organism>
<name>A0A3G7UEE5_9PSED</name>
<dbReference type="EMBL" id="CP027754">
    <property type="protein sequence ID" value="AZE56938.1"/>
    <property type="molecule type" value="Genomic_DNA"/>
</dbReference>
<dbReference type="Proteomes" id="UP000268696">
    <property type="component" value="Chromosome"/>
</dbReference>
<sequence length="74" mass="8258">MRFEEGNKSPEIIKNQPHIAFEVDNVDEVIVGKKVIYHSGRETPGIVVAMIEVDGVSVEFLELDRSIVGDKYNG</sequence>
<evidence type="ECO:0000313" key="2">
    <source>
        <dbReference type="Proteomes" id="UP000268696"/>
    </source>
</evidence>
<evidence type="ECO:0000313" key="1">
    <source>
        <dbReference type="EMBL" id="AZE56938.1"/>
    </source>
</evidence>
<reference evidence="1 2" key="1">
    <citation type="submission" date="2018-03" db="EMBL/GenBank/DDBJ databases">
        <title>Diversity of phytobeneficial traits revealed by whole-genome analysis of worldwide-isolated phenazine-producing Pseudomonas spp.</title>
        <authorList>
            <person name="Biessy A."/>
            <person name="Novinscak A."/>
            <person name="Blom J."/>
            <person name="Leger G."/>
            <person name="Thomashow L.S."/>
            <person name="Cazorla F.M."/>
            <person name="Josic D."/>
            <person name="Filion M."/>
        </authorList>
    </citation>
    <scope>NUCLEOTIDE SEQUENCE [LARGE SCALE GENOMIC DNA]</scope>
    <source>
        <strain evidence="1 2">30B</strain>
    </source>
</reference>
<protein>
    <submittedName>
        <fullName evidence="1">Uncharacterized protein</fullName>
    </submittedName>
</protein>
<gene>
    <name evidence="1" type="ORF">C4K03_4800</name>
</gene>
<dbReference type="AlphaFoldDB" id="A0A3G7UEE5"/>
<proteinExistence type="predicted"/>
<accession>A0A3G7UEE5</accession>